<organism evidence="4 5">
    <name type="scientific">Extremus antarcticus</name>
    <dbReference type="NCBI Taxonomy" id="702011"/>
    <lineage>
        <taxon>Eukaryota</taxon>
        <taxon>Fungi</taxon>
        <taxon>Dikarya</taxon>
        <taxon>Ascomycota</taxon>
        <taxon>Pezizomycotina</taxon>
        <taxon>Dothideomycetes</taxon>
        <taxon>Dothideomycetidae</taxon>
        <taxon>Mycosphaerellales</taxon>
        <taxon>Extremaceae</taxon>
        <taxon>Extremus</taxon>
    </lineage>
</organism>
<feature type="region of interest" description="Disordered" evidence="3">
    <location>
        <begin position="1"/>
        <end position="25"/>
    </location>
</feature>
<accession>A0AAJ0G727</accession>
<reference evidence="4" key="1">
    <citation type="submission" date="2023-04" db="EMBL/GenBank/DDBJ databases">
        <title>Black Yeasts Isolated from many extreme environments.</title>
        <authorList>
            <person name="Coleine C."/>
            <person name="Stajich J.E."/>
            <person name="Selbmann L."/>
        </authorList>
    </citation>
    <scope>NUCLEOTIDE SEQUENCE</scope>
    <source>
        <strain evidence="4">CCFEE 5312</strain>
    </source>
</reference>
<dbReference type="Proteomes" id="UP001271007">
    <property type="component" value="Unassembled WGS sequence"/>
</dbReference>
<name>A0AAJ0G727_9PEZI</name>
<keyword evidence="5" id="KW-1185">Reference proteome</keyword>
<dbReference type="Pfam" id="PF11951">
    <property type="entry name" value="Fungal_trans_2"/>
    <property type="match status" value="1"/>
</dbReference>
<proteinExistence type="predicted"/>
<evidence type="ECO:0000313" key="5">
    <source>
        <dbReference type="Proteomes" id="UP001271007"/>
    </source>
</evidence>
<comment type="subcellular location">
    <subcellularLocation>
        <location evidence="1">Nucleus</location>
    </subcellularLocation>
</comment>
<feature type="region of interest" description="Disordered" evidence="3">
    <location>
        <begin position="71"/>
        <end position="95"/>
    </location>
</feature>
<dbReference type="PANTHER" id="PTHR37534:SF20">
    <property type="entry name" value="PRO1A C6 ZINK-FINGER PROTEIN"/>
    <property type="match status" value="1"/>
</dbReference>
<protein>
    <submittedName>
        <fullName evidence="4">Uncharacterized protein</fullName>
    </submittedName>
</protein>
<dbReference type="PANTHER" id="PTHR37534">
    <property type="entry name" value="TRANSCRIPTIONAL ACTIVATOR PROTEIN UGA3"/>
    <property type="match status" value="1"/>
</dbReference>
<comment type="caution">
    <text evidence="4">The sequence shown here is derived from an EMBL/GenBank/DDBJ whole genome shotgun (WGS) entry which is preliminary data.</text>
</comment>
<dbReference type="EMBL" id="JAWDJX010000031">
    <property type="protein sequence ID" value="KAK3050545.1"/>
    <property type="molecule type" value="Genomic_DNA"/>
</dbReference>
<dbReference type="InterPro" id="IPR021858">
    <property type="entry name" value="Fun_TF"/>
</dbReference>
<dbReference type="AlphaFoldDB" id="A0AAJ0G727"/>
<evidence type="ECO:0000256" key="2">
    <source>
        <dbReference type="ARBA" id="ARBA00023242"/>
    </source>
</evidence>
<sequence>MTPLNLRSLFPLPSPTSPTGNASLTTPISSPLLNFDFGSTDSAFDVSTATECGSADFFDFGGFDETTEVLSGEHSTSERLPSLMSPETEDSALSTQRSIDIAGGAGEVTFEELCSFSPFQPESKGTSDRLPPGVLVPSGTNPDVVYQYMRRAFNNQFSVLDETTRGQIAAQLLSLVGRSQSCLSALGLHGVNRTGGTLGGLCLTTVDAAHKQAESYMGAAMLHLDDTATKRLFAVSEIKDQEDHLADIEVQICAAQIIYHKVGISRITSYISVSRDNTWNAQIGSLASLAPVTYGKSPDDSTCRLGVMQDLLVSLDTFACASTGEQPIFARKCFDKFADSEMNLECVSGCSTTVMRVIAAIGELQAWKHQQTVSDSLSLIELARRGAKLEADLLLAQRETTELTQHDTEDTRKRDIHATTKVFAKAASVYLHATVSGARPKIAEIEKGVAGTIEALQRLPNTEMIKSLSWPICIAACLAEGDHRKVFERFEQGILDEFGRKQRVSRAFTVAREVWRLRETGGCKPYDWRDGMASLSMMVLLL</sequence>
<evidence type="ECO:0000256" key="3">
    <source>
        <dbReference type="SAM" id="MobiDB-lite"/>
    </source>
</evidence>
<evidence type="ECO:0000313" key="4">
    <source>
        <dbReference type="EMBL" id="KAK3050545.1"/>
    </source>
</evidence>
<evidence type="ECO:0000256" key="1">
    <source>
        <dbReference type="ARBA" id="ARBA00004123"/>
    </source>
</evidence>
<gene>
    <name evidence="4" type="ORF">LTR09_008184</name>
</gene>
<dbReference type="GO" id="GO:0005634">
    <property type="term" value="C:nucleus"/>
    <property type="evidence" value="ECO:0007669"/>
    <property type="project" value="UniProtKB-SubCell"/>
</dbReference>
<keyword evidence="2" id="KW-0539">Nucleus</keyword>